<organism evidence="1 2">
    <name type="scientific">Nicotiana tabacum</name>
    <name type="common">Common tobacco</name>
    <dbReference type="NCBI Taxonomy" id="4097"/>
    <lineage>
        <taxon>Eukaryota</taxon>
        <taxon>Viridiplantae</taxon>
        <taxon>Streptophyta</taxon>
        <taxon>Embryophyta</taxon>
        <taxon>Tracheophyta</taxon>
        <taxon>Spermatophyta</taxon>
        <taxon>Magnoliopsida</taxon>
        <taxon>eudicotyledons</taxon>
        <taxon>Gunneridae</taxon>
        <taxon>Pentapetalae</taxon>
        <taxon>asterids</taxon>
        <taxon>lamiids</taxon>
        <taxon>Solanales</taxon>
        <taxon>Solanaceae</taxon>
        <taxon>Nicotianoideae</taxon>
        <taxon>Nicotianeae</taxon>
        <taxon>Nicotiana</taxon>
    </lineage>
</organism>
<gene>
    <name evidence="2" type="primary">LOC107778219</name>
</gene>
<protein>
    <submittedName>
        <fullName evidence="2">Uncharacterized protein LOC107778219</fullName>
    </submittedName>
</protein>
<sequence length="187" mass="22066">MAHMIKYGISGILITLALSMMDAGYSGNDFTWTNNRRKRKGIRERLDRVFYNNEWSATFPLVNVRHLPRTGSDHNKLRMTCSIQDTPPIKYFKFLNFWTEQNDFQKIVQDSWDEEVTNNPMWIMQQKLKRLASSLNYWSRNTIGNMFDKRKDLEDKVEAMEAAYGEDNSDTNRINLNKLYATKTNMS</sequence>
<evidence type="ECO:0000313" key="1">
    <source>
        <dbReference type="Proteomes" id="UP000790787"/>
    </source>
</evidence>
<evidence type="ECO:0000313" key="2">
    <source>
        <dbReference type="RefSeq" id="XP_075083327.1"/>
    </source>
</evidence>
<name>A0AC58SEB9_TOBAC</name>
<dbReference type="Proteomes" id="UP000790787">
    <property type="component" value="Chromosome 12"/>
</dbReference>
<accession>A0AC58SEB9</accession>
<keyword evidence="1" id="KW-1185">Reference proteome</keyword>
<reference evidence="1" key="1">
    <citation type="journal article" date="2014" name="Nat. Commun.">
        <title>The tobacco genome sequence and its comparison with those of tomato and potato.</title>
        <authorList>
            <person name="Sierro N."/>
            <person name="Battey J.N."/>
            <person name="Ouadi S."/>
            <person name="Bakaher N."/>
            <person name="Bovet L."/>
            <person name="Willig A."/>
            <person name="Goepfert S."/>
            <person name="Peitsch M.C."/>
            <person name="Ivanov N.V."/>
        </authorList>
    </citation>
    <scope>NUCLEOTIDE SEQUENCE [LARGE SCALE GENOMIC DNA]</scope>
</reference>
<reference evidence="2" key="2">
    <citation type="submission" date="2025-08" db="UniProtKB">
        <authorList>
            <consortium name="RefSeq"/>
        </authorList>
    </citation>
    <scope>IDENTIFICATION</scope>
    <source>
        <tissue evidence="2">Leaf</tissue>
    </source>
</reference>
<proteinExistence type="predicted"/>
<dbReference type="RefSeq" id="XP_075083327.1">
    <property type="nucleotide sequence ID" value="XM_075227226.1"/>
</dbReference>